<organism evidence="3 4">
    <name type="scientific">Naumannella halotolerans</name>
    <dbReference type="NCBI Taxonomy" id="993414"/>
    <lineage>
        <taxon>Bacteria</taxon>
        <taxon>Bacillati</taxon>
        <taxon>Actinomycetota</taxon>
        <taxon>Actinomycetes</taxon>
        <taxon>Propionibacteriales</taxon>
        <taxon>Propionibacteriaceae</taxon>
        <taxon>Naumannella</taxon>
    </lineage>
</organism>
<dbReference type="Gene3D" id="3.30.465.10">
    <property type="match status" value="1"/>
</dbReference>
<dbReference type="PIRSF" id="PIRSF000136">
    <property type="entry name" value="LGO_GLO"/>
    <property type="match status" value="1"/>
</dbReference>
<reference evidence="3 4" key="1">
    <citation type="submission" date="2019-03" db="EMBL/GenBank/DDBJ databases">
        <title>Genomic Encyclopedia of Archaeal and Bacterial Type Strains, Phase II (KMG-II): from individual species to whole genera.</title>
        <authorList>
            <person name="Goeker M."/>
        </authorList>
    </citation>
    <scope>NUCLEOTIDE SEQUENCE [LARGE SCALE GENOMIC DNA]</scope>
    <source>
        <strain evidence="3 4">DSM 24323</strain>
    </source>
</reference>
<dbReference type="InterPro" id="IPR007173">
    <property type="entry name" value="ALO_C"/>
</dbReference>
<dbReference type="Gene3D" id="3.30.70.2520">
    <property type="match status" value="1"/>
</dbReference>
<comment type="caution">
    <text evidence="3">The sequence shown here is derived from an EMBL/GenBank/DDBJ whole genome shotgun (WGS) entry which is preliminary data.</text>
</comment>
<dbReference type="Gene3D" id="3.30.43.10">
    <property type="entry name" value="Uridine Diphospho-n-acetylenolpyruvylglucosamine Reductase, domain 2"/>
    <property type="match status" value="1"/>
</dbReference>
<dbReference type="Pfam" id="PF04030">
    <property type="entry name" value="ALO"/>
    <property type="match status" value="1"/>
</dbReference>
<dbReference type="RefSeq" id="WP_208292692.1">
    <property type="nucleotide sequence ID" value="NZ_SOAW01000001.1"/>
</dbReference>
<keyword evidence="1" id="KW-0560">Oxidoreductase</keyword>
<dbReference type="InterPro" id="IPR016171">
    <property type="entry name" value="Vanillyl_alc_oxidase_C-sub2"/>
</dbReference>
<dbReference type="SUPFAM" id="SSF56176">
    <property type="entry name" value="FAD-binding/transporter-associated domain-like"/>
    <property type="match status" value="1"/>
</dbReference>
<evidence type="ECO:0000313" key="3">
    <source>
        <dbReference type="EMBL" id="TDT32508.1"/>
    </source>
</evidence>
<keyword evidence="4" id="KW-1185">Reference proteome</keyword>
<evidence type="ECO:0000313" key="4">
    <source>
        <dbReference type="Proteomes" id="UP000295371"/>
    </source>
</evidence>
<dbReference type="GO" id="GO:0003885">
    <property type="term" value="F:D-arabinono-1,4-lactone oxidase activity"/>
    <property type="evidence" value="ECO:0007669"/>
    <property type="project" value="InterPro"/>
</dbReference>
<dbReference type="PANTHER" id="PTHR43762:SF1">
    <property type="entry name" value="D-ARABINONO-1,4-LACTONE OXIDASE"/>
    <property type="match status" value="1"/>
</dbReference>
<dbReference type="Pfam" id="PF01565">
    <property type="entry name" value="FAD_binding_4"/>
    <property type="match status" value="1"/>
</dbReference>
<dbReference type="InterPro" id="IPR016169">
    <property type="entry name" value="FAD-bd_PCMH_sub2"/>
</dbReference>
<dbReference type="InterPro" id="IPR016166">
    <property type="entry name" value="FAD-bd_PCMH"/>
</dbReference>
<name>A0A4V3EN55_9ACTN</name>
<protein>
    <submittedName>
        <fullName evidence="3">FAD/FMN-containing dehydrogenase</fullName>
    </submittedName>
</protein>
<dbReference type="InterPro" id="IPR016167">
    <property type="entry name" value="FAD-bd_PCMH_sub1"/>
</dbReference>
<dbReference type="AlphaFoldDB" id="A0A4V3EN55"/>
<proteinExistence type="predicted"/>
<dbReference type="InterPro" id="IPR010031">
    <property type="entry name" value="FAD_lactone_oxidase-like"/>
</dbReference>
<evidence type="ECO:0000256" key="1">
    <source>
        <dbReference type="ARBA" id="ARBA00023002"/>
    </source>
</evidence>
<sequence length="461" mass="51254">MTAYPPRVPEAGSDQHRVWNWAHNRVLSERPEPYRPRTEVELQGLLRHDDRPVRVVGSRLSNGDLLAGGSGLLVSLDALSGLVCLDQDTATFGAGTRLQQVFDTLTEHQRMLQASPGVIAEQSLAGALATGTHGQGLGQSTLSDEVVSLRLVDAAGRVREVRRGDPDFGAHLVGLGALGVITRVTLRTVAHRVFTCHKDAVAADTIGRDLPRWNAEWEFSKAWWFLDDDRVHVWNAAQASPAEVAAWRHNGRELLSGSVGDEQLNATVDATLARMRADTVRGADGERRQFRTVTRFRDFATVTGDVYQVFCRGIAVPQINTEIGVPLADAPEILADFGDWYRRERPHLHYPVILRSTGGSQAWLSPAHDRETLFFGFVVYYADDGSLNPEGLDFLRAAERRLAAAGGRPHWGKYFDSGLYDFAAIYPRWEDFHRVRRELDPAGRFVNDWLGGLLDDHRRVA</sequence>
<dbReference type="Gene3D" id="1.10.45.10">
    <property type="entry name" value="Vanillyl-alcohol Oxidase, Chain A, domain 4"/>
    <property type="match status" value="1"/>
</dbReference>
<gene>
    <name evidence="3" type="ORF">CLV29_0086</name>
</gene>
<accession>A0A4V3EN55</accession>
<dbReference type="GO" id="GO:0016020">
    <property type="term" value="C:membrane"/>
    <property type="evidence" value="ECO:0007669"/>
    <property type="project" value="InterPro"/>
</dbReference>
<dbReference type="PROSITE" id="PS51387">
    <property type="entry name" value="FAD_PCMH"/>
    <property type="match status" value="1"/>
</dbReference>
<dbReference type="PANTHER" id="PTHR43762">
    <property type="entry name" value="L-GULONOLACTONE OXIDASE"/>
    <property type="match status" value="1"/>
</dbReference>
<dbReference type="EMBL" id="SOAW01000001">
    <property type="protein sequence ID" value="TDT32508.1"/>
    <property type="molecule type" value="Genomic_DNA"/>
</dbReference>
<dbReference type="GO" id="GO:0071949">
    <property type="term" value="F:FAD binding"/>
    <property type="evidence" value="ECO:0007669"/>
    <property type="project" value="InterPro"/>
</dbReference>
<dbReference type="InterPro" id="IPR036318">
    <property type="entry name" value="FAD-bd_PCMH-like_sf"/>
</dbReference>
<evidence type="ECO:0000259" key="2">
    <source>
        <dbReference type="PROSITE" id="PS51387"/>
    </source>
</evidence>
<feature type="domain" description="FAD-binding PCMH-type" evidence="2">
    <location>
        <begin position="26"/>
        <end position="191"/>
    </location>
</feature>
<dbReference type="Proteomes" id="UP000295371">
    <property type="component" value="Unassembled WGS sequence"/>
</dbReference>
<dbReference type="InterPro" id="IPR006094">
    <property type="entry name" value="Oxid_FAD_bind_N"/>
</dbReference>